<evidence type="ECO:0000256" key="3">
    <source>
        <dbReference type="ARBA" id="ARBA00022606"/>
    </source>
</evidence>
<dbReference type="STRING" id="41427.A0A182IVQ7"/>
<evidence type="ECO:0000256" key="5">
    <source>
        <dbReference type="ARBA" id="ARBA00022725"/>
    </source>
</evidence>
<keyword evidence="4" id="KW-0812">Transmembrane</keyword>
<dbReference type="InterPro" id="IPR004117">
    <property type="entry name" value="7tm6_olfct_rcpt"/>
</dbReference>
<evidence type="ECO:0000313" key="10">
    <source>
        <dbReference type="EnsemblMetazoa" id="AATE006408-PA.1"/>
    </source>
</evidence>
<dbReference type="GO" id="GO:0004984">
    <property type="term" value="F:olfactory receptor activity"/>
    <property type="evidence" value="ECO:0007669"/>
    <property type="project" value="InterPro"/>
</dbReference>
<evidence type="ECO:0000256" key="8">
    <source>
        <dbReference type="ARBA" id="ARBA00023170"/>
    </source>
</evidence>
<comment type="subcellular location">
    <subcellularLocation>
        <location evidence="1">Cell membrane</location>
        <topology evidence="1">Multi-pass membrane protein</topology>
    </subcellularLocation>
</comment>
<evidence type="ECO:0000256" key="2">
    <source>
        <dbReference type="ARBA" id="ARBA00022475"/>
    </source>
</evidence>
<dbReference type="VEuPathDB" id="VectorBase:AATE006408"/>
<keyword evidence="3" id="KW-0716">Sensory transduction</keyword>
<dbReference type="PANTHER" id="PTHR21137">
    <property type="entry name" value="ODORANT RECEPTOR"/>
    <property type="match status" value="1"/>
</dbReference>
<keyword evidence="6" id="KW-1133">Transmembrane helix</keyword>
<protein>
    <submittedName>
        <fullName evidence="10">Uncharacterized protein</fullName>
    </submittedName>
</protein>
<keyword evidence="5" id="KW-0552">Olfaction</keyword>
<evidence type="ECO:0000256" key="1">
    <source>
        <dbReference type="ARBA" id="ARBA00004651"/>
    </source>
</evidence>
<reference evidence="10" key="1">
    <citation type="submission" date="2022-08" db="UniProtKB">
        <authorList>
            <consortium name="EnsemblMetazoa"/>
        </authorList>
    </citation>
    <scope>IDENTIFICATION</scope>
    <source>
        <strain evidence="10">EBRO</strain>
    </source>
</reference>
<sequence length="429" mass="49875">MLQSDLAVNQPRHRERELRRQMAITEERHDDNGDDDFTVLPLGLRLLEFSGLWGDPRRKRSFILMLVSTILFLIVPKIVLGTGNDSFDSLARSTAEFIFCYNNYLMMAIFASRRELFEKLVRTFQAMFNQYRTYRNAASAQMVTVNRKIARYSRLYVWVQGVYFLIFNCLPLLVTYRAYFSHNATGNETNETTVTFLLPVESRFFFLDIRHRIVDYTIFSILACPAFLFTAYLTVVKGLIFIGIIAYNTLQYQLVSTGLRELRADDAPEQVPGRRSHTFRRRLIAIIDLHGTATECTKLLDRVLHLILLVQFTNTVLMCCLFLFYISKNMNSGAVNVLILFLALTVENFSFAFFGTRLTAENFAVGQEAYNTAWYQLPLSMQTHFQHMIRHAYRPRGITVGKFHFIDVASFGQLLKMIYSYYLILKELF</sequence>
<evidence type="ECO:0000256" key="9">
    <source>
        <dbReference type="ARBA" id="ARBA00023224"/>
    </source>
</evidence>
<keyword evidence="7" id="KW-0472">Membrane</keyword>
<evidence type="ECO:0000256" key="6">
    <source>
        <dbReference type="ARBA" id="ARBA00022989"/>
    </source>
</evidence>
<dbReference type="AlphaFoldDB" id="A0A182IVQ7"/>
<proteinExistence type="predicted"/>
<evidence type="ECO:0000256" key="4">
    <source>
        <dbReference type="ARBA" id="ARBA00022692"/>
    </source>
</evidence>
<keyword evidence="2" id="KW-1003">Cell membrane</keyword>
<dbReference type="GO" id="GO:0005886">
    <property type="term" value="C:plasma membrane"/>
    <property type="evidence" value="ECO:0007669"/>
    <property type="project" value="UniProtKB-SubCell"/>
</dbReference>
<dbReference type="EnsemblMetazoa" id="AATE006408-RA">
    <property type="protein sequence ID" value="AATE006408-PA.1"/>
    <property type="gene ID" value="AATE006408"/>
</dbReference>
<name>A0A182IVQ7_ANOAO</name>
<evidence type="ECO:0000256" key="7">
    <source>
        <dbReference type="ARBA" id="ARBA00023136"/>
    </source>
</evidence>
<organism evidence="10">
    <name type="scientific">Anopheles atroparvus</name>
    <name type="common">European mosquito</name>
    <dbReference type="NCBI Taxonomy" id="41427"/>
    <lineage>
        <taxon>Eukaryota</taxon>
        <taxon>Metazoa</taxon>
        <taxon>Ecdysozoa</taxon>
        <taxon>Arthropoda</taxon>
        <taxon>Hexapoda</taxon>
        <taxon>Insecta</taxon>
        <taxon>Pterygota</taxon>
        <taxon>Neoptera</taxon>
        <taxon>Endopterygota</taxon>
        <taxon>Diptera</taxon>
        <taxon>Nematocera</taxon>
        <taxon>Culicoidea</taxon>
        <taxon>Culicidae</taxon>
        <taxon>Anophelinae</taxon>
        <taxon>Anopheles</taxon>
    </lineage>
</organism>
<dbReference type="PANTHER" id="PTHR21137:SF35">
    <property type="entry name" value="ODORANT RECEPTOR 19A-RELATED"/>
    <property type="match status" value="1"/>
</dbReference>
<accession>A0A182IVQ7</accession>
<dbReference type="Pfam" id="PF02949">
    <property type="entry name" value="7tm_6"/>
    <property type="match status" value="1"/>
</dbReference>
<keyword evidence="9" id="KW-0807">Transducer</keyword>
<dbReference type="GO" id="GO:0005549">
    <property type="term" value="F:odorant binding"/>
    <property type="evidence" value="ECO:0007669"/>
    <property type="project" value="InterPro"/>
</dbReference>
<keyword evidence="8" id="KW-0675">Receptor</keyword>
<dbReference type="GO" id="GO:0007165">
    <property type="term" value="P:signal transduction"/>
    <property type="evidence" value="ECO:0007669"/>
    <property type="project" value="UniProtKB-KW"/>
</dbReference>